<comment type="caution">
    <text evidence="2">The sequence shown here is derived from an EMBL/GenBank/DDBJ whole genome shotgun (WGS) entry which is preliminary data.</text>
</comment>
<name>A0ABT9Z0N0_9BACI</name>
<evidence type="ECO:0000313" key="2">
    <source>
        <dbReference type="EMBL" id="MDQ0225752.1"/>
    </source>
</evidence>
<accession>A0ABT9Z0N0</accession>
<organism evidence="2 3">
    <name type="scientific">Metabacillus niabensis</name>
    <dbReference type="NCBI Taxonomy" id="324854"/>
    <lineage>
        <taxon>Bacteria</taxon>
        <taxon>Bacillati</taxon>
        <taxon>Bacillota</taxon>
        <taxon>Bacilli</taxon>
        <taxon>Bacillales</taxon>
        <taxon>Bacillaceae</taxon>
        <taxon>Metabacillus</taxon>
    </lineage>
</organism>
<dbReference type="Proteomes" id="UP001232245">
    <property type="component" value="Unassembled WGS sequence"/>
</dbReference>
<reference evidence="2 3" key="1">
    <citation type="submission" date="2023-07" db="EMBL/GenBank/DDBJ databases">
        <title>Genomic Encyclopedia of Type Strains, Phase IV (KMG-IV): sequencing the most valuable type-strain genomes for metagenomic binning, comparative biology and taxonomic classification.</title>
        <authorList>
            <person name="Goeker M."/>
        </authorList>
    </citation>
    <scope>NUCLEOTIDE SEQUENCE [LARGE SCALE GENOMIC DNA]</scope>
    <source>
        <strain evidence="2 3">DSM 17723</strain>
    </source>
</reference>
<gene>
    <name evidence="2" type="ORF">J2S02_002096</name>
</gene>
<protein>
    <recommendedName>
        <fullName evidence="4">Lipoprotein</fullName>
    </recommendedName>
</protein>
<evidence type="ECO:0000256" key="1">
    <source>
        <dbReference type="SAM" id="Phobius"/>
    </source>
</evidence>
<proteinExistence type="predicted"/>
<feature type="transmembrane region" description="Helical" evidence="1">
    <location>
        <begin position="6"/>
        <end position="24"/>
    </location>
</feature>
<dbReference type="RefSeq" id="WP_307190646.1">
    <property type="nucleotide sequence ID" value="NZ_JAUSTZ010000003.1"/>
</dbReference>
<keyword evidence="1" id="KW-0472">Membrane</keyword>
<evidence type="ECO:0000313" key="3">
    <source>
        <dbReference type="Proteomes" id="UP001232245"/>
    </source>
</evidence>
<keyword evidence="1" id="KW-1133">Transmembrane helix</keyword>
<dbReference type="EMBL" id="JAUSTZ010000003">
    <property type="protein sequence ID" value="MDQ0225752.1"/>
    <property type="molecule type" value="Genomic_DNA"/>
</dbReference>
<keyword evidence="1" id="KW-0812">Transmembrane</keyword>
<sequence>MKKGSVLLIVVMSISILLIGCSIGKKDMKEDFGFEKAQRIEVLSEGNPSLVLKKIDNKEEIIEFVRSLKVDKWVNEDTPTNAEQEYIYEMYQEDTRKPGDSQEKKLEEIATVITYKNSPYISFTAKELNVSFKVPEEVAKELSKIH</sequence>
<keyword evidence="3" id="KW-1185">Reference proteome</keyword>
<dbReference type="PROSITE" id="PS51257">
    <property type="entry name" value="PROKAR_LIPOPROTEIN"/>
    <property type="match status" value="1"/>
</dbReference>
<evidence type="ECO:0008006" key="4">
    <source>
        <dbReference type="Google" id="ProtNLM"/>
    </source>
</evidence>